<comment type="caution">
    <text evidence="1">The sequence shown here is derived from an EMBL/GenBank/DDBJ whole genome shotgun (WGS) entry which is preliminary data.</text>
</comment>
<organism evidence="1 2">
    <name type="scientific">Cryptococcus tetragattii IND107</name>
    <dbReference type="NCBI Taxonomy" id="1296105"/>
    <lineage>
        <taxon>Eukaryota</taxon>
        <taxon>Fungi</taxon>
        <taxon>Dikarya</taxon>
        <taxon>Basidiomycota</taxon>
        <taxon>Agaricomycotina</taxon>
        <taxon>Tremellomycetes</taxon>
        <taxon>Tremellales</taxon>
        <taxon>Cryptococcaceae</taxon>
        <taxon>Cryptococcus</taxon>
        <taxon>Cryptococcus gattii species complex</taxon>
    </lineage>
</organism>
<dbReference type="Proteomes" id="UP000054399">
    <property type="component" value="Unassembled WGS sequence"/>
</dbReference>
<evidence type="ECO:0000313" key="2">
    <source>
        <dbReference type="Proteomes" id="UP000054399"/>
    </source>
</evidence>
<accession>A0ABR3C401</accession>
<protein>
    <submittedName>
        <fullName evidence="1">Uncharacterized protein</fullName>
    </submittedName>
</protein>
<proteinExistence type="predicted"/>
<reference evidence="1" key="1">
    <citation type="submission" date="2015-01" db="EMBL/GenBank/DDBJ databases">
        <authorList>
            <consortium name="The Broad Institute Genomics Platform"/>
            <person name="Cuomo C."/>
            <person name="Litvintseva A."/>
            <person name="Chen Y."/>
            <person name="Heitman J."/>
            <person name="Sun S."/>
            <person name="Springer D."/>
            <person name="Dromer F."/>
            <person name="Young S."/>
            <person name="Zeng Q."/>
            <person name="Gargeya S."/>
            <person name="Abouelleil A."/>
            <person name="Alvarado L."/>
            <person name="Chapman S.B."/>
            <person name="Gainer-Dewar J."/>
            <person name="Goldberg J."/>
            <person name="Griggs A."/>
            <person name="Gujja S."/>
            <person name="Hansen M."/>
            <person name="Howarth C."/>
            <person name="Imamovic A."/>
            <person name="Larimer J."/>
            <person name="Murphy C."/>
            <person name="Naylor J."/>
            <person name="Pearson M."/>
            <person name="Priest M."/>
            <person name="Roberts A."/>
            <person name="Saif S."/>
            <person name="Shea T."/>
            <person name="Sykes S."/>
            <person name="Wortman J."/>
            <person name="Nusbaum C."/>
            <person name="Birren B."/>
        </authorList>
    </citation>
    <scope>NUCLEOTIDE SEQUENCE</scope>
    <source>
        <strain evidence="1">IND107</strain>
    </source>
</reference>
<keyword evidence="2" id="KW-1185">Reference proteome</keyword>
<dbReference type="EMBL" id="ATAM02000001">
    <property type="protein sequence ID" value="KAL0255355.1"/>
    <property type="molecule type" value="Genomic_DNA"/>
</dbReference>
<name>A0ABR3C401_9TREE</name>
<gene>
    <name evidence="1" type="ORF">I308_100157</name>
</gene>
<reference evidence="1" key="2">
    <citation type="submission" date="2024-01" db="EMBL/GenBank/DDBJ databases">
        <title>Comparative genomics of Cryptococcus and Kwoniella reveals pathogenesis evolution and contrasting modes of karyotype evolution via chromosome fusion or intercentromeric recombination.</title>
        <authorList>
            <person name="Coelho M.A."/>
            <person name="David-Palma M."/>
            <person name="Shea T."/>
            <person name="Bowers K."/>
            <person name="Mcginley-Smith S."/>
            <person name="Mohammad A.W."/>
            <person name="Gnirke A."/>
            <person name="Yurkov A.M."/>
            <person name="Nowrousian M."/>
            <person name="Sun S."/>
            <person name="Cuomo C.A."/>
            <person name="Heitman J."/>
        </authorList>
    </citation>
    <scope>NUCLEOTIDE SEQUENCE</scope>
    <source>
        <strain evidence="1">IND107</strain>
    </source>
</reference>
<sequence>MLNHLHHGQIRHIEFNLGFYKKPIPSFITSILTLSDHHFSRSFNEQRQAFPHMNLMRPIITPGFHPNRHVSISTEPIQHGWFVVSCPVRLSYHSEIRT</sequence>
<dbReference type="GeneID" id="91987015"/>
<evidence type="ECO:0000313" key="1">
    <source>
        <dbReference type="EMBL" id="KAL0255355.1"/>
    </source>
</evidence>
<dbReference type="RefSeq" id="XP_066616632.1">
    <property type="nucleotide sequence ID" value="XM_066754731.1"/>
</dbReference>